<accession>A0A0G4HF33</accession>
<proteinExistence type="predicted"/>
<dbReference type="PhylomeDB" id="A0A0G4HF33"/>
<dbReference type="VEuPathDB" id="CryptoDB:Cvel_6608"/>
<evidence type="ECO:0000259" key="1">
    <source>
        <dbReference type="Pfam" id="PF07744"/>
    </source>
</evidence>
<dbReference type="InterPro" id="IPR012921">
    <property type="entry name" value="SPOC_C"/>
</dbReference>
<feature type="domain" description="Spen paralogue and orthologue SPOC C-terminal" evidence="1">
    <location>
        <begin position="90"/>
        <end position="188"/>
    </location>
</feature>
<dbReference type="EMBL" id="CDMZ01002503">
    <property type="protein sequence ID" value="CEM42652.1"/>
    <property type="molecule type" value="Genomic_DNA"/>
</dbReference>
<name>A0A0G4HF33_9ALVE</name>
<evidence type="ECO:0000313" key="2">
    <source>
        <dbReference type="EMBL" id="CEM42652.1"/>
    </source>
</evidence>
<dbReference type="AlphaFoldDB" id="A0A0G4HF33"/>
<protein>
    <recommendedName>
        <fullName evidence="1">Spen paralogue and orthologue SPOC C-terminal domain-containing protein</fullName>
    </recommendedName>
</protein>
<organism evidence="2">
    <name type="scientific">Chromera velia CCMP2878</name>
    <dbReference type="NCBI Taxonomy" id="1169474"/>
    <lineage>
        <taxon>Eukaryota</taxon>
        <taxon>Sar</taxon>
        <taxon>Alveolata</taxon>
        <taxon>Colpodellida</taxon>
        <taxon>Chromeraceae</taxon>
        <taxon>Chromera</taxon>
    </lineage>
</organism>
<sequence length="201" mass="22076">MWSKGLEKRHSSSVSRPGSFLRKGKIESYLRTEGELCRGLKGGAGGDGWSLRDIRVGHAAASFSFAAGAGDWGHGAGQEPVCELKKQGEKVCRTKALRVTGDPLITPGRTLDMLLRGNKSILERIAAIRGKRAIWKLLPVCDTDSCRGFNDFVHYFEEKQRVGIIQTEDLTMVLVPPIESFLNVLNVRVNQSPCQPAKESP</sequence>
<dbReference type="Pfam" id="PF07744">
    <property type="entry name" value="SPOC"/>
    <property type="match status" value="1"/>
</dbReference>
<reference evidence="2" key="1">
    <citation type="submission" date="2014-11" db="EMBL/GenBank/DDBJ databases">
        <authorList>
            <person name="Otto D Thomas"/>
            <person name="Naeem Raeece"/>
        </authorList>
    </citation>
    <scope>NUCLEOTIDE SEQUENCE</scope>
</reference>
<gene>
    <name evidence="2" type="ORF">Cvel_6608</name>
</gene>